<dbReference type="InterPro" id="IPR013747">
    <property type="entry name" value="ACP_syn_III_C"/>
</dbReference>
<feature type="domain" description="Beta-ketoacyl-[acyl-carrier-protein] synthase III C-terminal" evidence="11">
    <location>
        <begin position="245"/>
        <end position="332"/>
    </location>
</feature>
<evidence type="ECO:0000256" key="10">
    <source>
        <dbReference type="SAM" id="MobiDB-lite"/>
    </source>
</evidence>
<comment type="caution">
    <text evidence="13">The sequence shown here is derived from an EMBL/GenBank/DDBJ whole genome shotgun (WGS) entry which is preliminary data.</text>
</comment>
<keyword evidence="14" id="KW-1185">Reference proteome</keyword>
<keyword evidence="3 9" id="KW-0444">Lipid biosynthesis</keyword>
<evidence type="ECO:0000256" key="7">
    <source>
        <dbReference type="ARBA" id="ARBA00023160"/>
    </source>
</evidence>
<dbReference type="SUPFAM" id="SSF53901">
    <property type="entry name" value="Thiolase-like"/>
    <property type="match status" value="1"/>
</dbReference>
<dbReference type="PROSITE" id="PS51257">
    <property type="entry name" value="PROKAR_LIPOPROTEIN"/>
    <property type="match status" value="1"/>
</dbReference>
<feature type="region of interest" description="Disordered" evidence="10">
    <location>
        <begin position="336"/>
        <end position="355"/>
    </location>
</feature>
<evidence type="ECO:0000256" key="9">
    <source>
        <dbReference type="HAMAP-Rule" id="MF_01815"/>
    </source>
</evidence>
<sequence>MRLDDTTAAIVGVGSCLPDRVLDNHEIIERGALNTTDEWIRRRTGIARRRYVTLGTSTGDLAVGAGRAAMASAGTCPDFVLLATTTPDHPCPATAPAVAYRLGLDEVPAFDLGAVCSGFVYALAVATALVKAGTCATPLVIGAETYSSIIDPRDRGTAPLFGDGAGAVVLRAGPPDAPGALRALDLGSDGSGERLIVVPDGGSRRPRGPLRAIGPGDHCFRMQGRAVYGQAVRRMTASARRVLCEAGWEAPTVRAFVGHQANQRILDSVAERLGIAAGNRYGNLHEVGNTAAASVPLALADGLARSSLQPGSRALLTAFGGGLTWASAALTWPAAQPRAETIAPSDPLPTGRSRP</sequence>
<evidence type="ECO:0000256" key="1">
    <source>
        <dbReference type="ARBA" id="ARBA00008642"/>
    </source>
</evidence>
<feature type="region of interest" description="ACP-binding" evidence="9">
    <location>
        <begin position="260"/>
        <end position="264"/>
    </location>
</feature>
<dbReference type="CDD" id="cd00830">
    <property type="entry name" value="KAS_III"/>
    <property type="match status" value="1"/>
</dbReference>
<keyword evidence="7 9" id="KW-0275">Fatty acid biosynthesis</keyword>
<keyword evidence="4 9" id="KW-0808">Transferase</keyword>
<dbReference type="InterPro" id="IPR004655">
    <property type="entry name" value="FabH"/>
</dbReference>
<evidence type="ECO:0000259" key="11">
    <source>
        <dbReference type="Pfam" id="PF08541"/>
    </source>
</evidence>
<dbReference type="Pfam" id="PF08541">
    <property type="entry name" value="ACP_syn_III_C"/>
    <property type="match status" value="1"/>
</dbReference>
<dbReference type="InterPro" id="IPR013751">
    <property type="entry name" value="ACP_syn_III_N"/>
</dbReference>
<protein>
    <recommendedName>
        <fullName evidence="9">Beta-ketoacyl-[acyl-carrier-protein] synthase III</fullName>
        <shortName evidence="9">Beta-ketoacyl-ACP synthase III</shortName>
        <shortName evidence="9">KAS III</shortName>
        <ecNumber evidence="9">2.3.1.180</ecNumber>
    </recommendedName>
    <alternativeName>
        <fullName evidence="9">3-oxoacyl-[acyl-carrier-protein] synthase 3</fullName>
    </alternativeName>
    <alternativeName>
        <fullName evidence="9">3-oxoacyl-[acyl-carrier-protein] synthase III</fullName>
    </alternativeName>
</protein>
<comment type="function">
    <text evidence="9">Catalyzes the condensation reaction of fatty acid synthesis by the addition to an acyl acceptor of two carbons from malonyl-ACP. Catalyzes the first condensation reaction which initiates fatty acid synthesis and may therefore play a role in governing the total rate of fatty acid production. Possesses both acetoacetyl-ACP synthase and acetyl transacylase activities. Its substrate specificity determines the biosynthesis of branched-chain and/or straight-chain of fatty acids.</text>
</comment>
<dbReference type="InterPro" id="IPR016039">
    <property type="entry name" value="Thiolase-like"/>
</dbReference>
<evidence type="ECO:0000256" key="4">
    <source>
        <dbReference type="ARBA" id="ARBA00022679"/>
    </source>
</evidence>
<evidence type="ECO:0000256" key="6">
    <source>
        <dbReference type="ARBA" id="ARBA00023098"/>
    </source>
</evidence>
<proteinExistence type="inferred from homology"/>
<keyword evidence="8 9" id="KW-0012">Acyltransferase</keyword>
<comment type="similarity">
    <text evidence="1 9">Belongs to the thiolase-like superfamily. FabH family.</text>
</comment>
<keyword evidence="2 9" id="KW-0963">Cytoplasm</keyword>
<feature type="domain" description="Beta-ketoacyl-[acyl-carrier-protein] synthase III N-terminal" evidence="12">
    <location>
        <begin position="110"/>
        <end position="190"/>
    </location>
</feature>
<comment type="domain">
    <text evidence="9">The last Arg residue of the ACP-binding site is essential for the weak association between ACP/AcpP and FabH.</text>
</comment>
<feature type="active site" evidence="9">
    <location>
        <position position="259"/>
    </location>
</feature>
<evidence type="ECO:0000313" key="13">
    <source>
        <dbReference type="EMBL" id="MDT0447835.1"/>
    </source>
</evidence>
<evidence type="ECO:0000256" key="8">
    <source>
        <dbReference type="ARBA" id="ARBA00023315"/>
    </source>
</evidence>
<evidence type="ECO:0000313" key="14">
    <source>
        <dbReference type="Proteomes" id="UP001180531"/>
    </source>
</evidence>
<dbReference type="EMBL" id="JAVRFI010000001">
    <property type="protein sequence ID" value="MDT0447835.1"/>
    <property type="molecule type" value="Genomic_DNA"/>
</dbReference>
<evidence type="ECO:0000256" key="2">
    <source>
        <dbReference type="ARBA" id="ARBA00022490"/>
    </source>
</evidence>
<comment type="subunit">
    <text evidence="9">Homodimer.</text>
</comment>
<name>A0ABU2SFV2_9ACTN</name>
<evidence type="ECO:0000259" key="12">
    <source>
        <dbReference type="Pfam" id="PF08545"/>
    </source>
</evidence>
<dbReference type="PANTHER" id="PTHR34069:SF2">
    <property type="entry name" value="BETA-KETOACYL-[ACYL-CARRIER-PROTEIN] SYNTHASE III"/>
    <property type="match status" value="1"/>
</dbReference>
<comment type="pathway">
    <text evidence="9">Lipid metabolism; fatty acid biosynthesis.</text>
</comment>
<comment type="subcellular location">
    <subcellularLocation>
        <location evidence="9">Cytoplasm</location>
    </subcellularLocation>
</comment>
<dbReference type="HAMAP" id="MF_01815">
    <property type="entry name" value="FabH"/>
    <property type="match status" value="1"/>
</dbReference>
<dbReference type="Gene3D" id="3.40.47.10">
    <property type="match status" value="1"/>
</dbReference>
<dbReference type="Pfam" id="PF08545">
    <property type="entry name" value="ACP_syn_III"/>
    <property type="match status" value="1"/>
</dbReference>
<evidence type="ECO:0000256" key="5">
    <source>
        <dbReference type="ARBA" id="ARBA00022832"/>
    </source>
</evidence>
<dbReference type="EC" id="2.3.1.180" evidence="9"/>
<dbReference type="GO" id="GO:0033818">
    <property type="term" value="F:beta-ketoacyl-acyl-carrier-protein synthase III activity"/>
    <property type="evidence" value="ECO:0007669"/>
    <property type="project" value="UniProtKB-EC"/>
</dbReference>
<dbReference type="PANTHER" id="PTHR34069">
    <property type="entry name" value="3-OXOACYL-[ACYL-CARRIER-PROTEIN] SYNTHASE 3"/>
    <property type="match status" value="1"/>
</dbReference>
<dbReference type="Proteomes" id="UP001180531">
    <property type="component" value="Unassembled WGS sequence"/>
</dbReference>
<dbReference type="NCBIfam" id="NF006829">
    <property type="entry name" value="PRK09352.1"/>
    <property type="match status" value="1"/>
</dbReference>
<keyword evidence="5 9" id="KW-0276">Fatty acid metabolism</keyword>
<feature type="active site" evidence="9">
    <location>
        <position position="289"/>
    </location>
</feature>
<gene>
    <name evidence="9" type="primary">fabH</name>
    <name evidence="13" type="ORF">RM609_01780</name>
</gene>
<keyword evidence="9" id="KW-0511">Multifunctional enzyme</keyword>
<feature type="active site" evidence="9">
    <location>
        <position position="116"/>
    </location>
</feature>
<reference evidence="13" key="1">
    <citation type="submission" date="2024-05" db="EMBL/GenBank/DDBJ databases">
        <title>30 novel species of actinomycetes from the DSMZ collection.</title>
        <authorList>
            <person name="Nouioui I."/>
        </authorList>
    </citation>
    <scope>NUCLEOTIDE SEQUENCE</scope>
    <source>
        <strain evidence="13">DSM 40473</strain>
    </source>
</reference>
<keyword evidence="6 9" id="KW-0443">Lipid metabolism</keyword>
<evidence type="ECO:0000256" key="3">
    <source>
        <dbReference type="ARBA" id="ARBA00022516"/>
    </source>
</evidence>
<dbReference type="RefSeq" id="WP_311607280.1">
    <property type="nucleotide sequence ID" value="NZ_JAVRFI010000001.1"/>
</dbReference>
<organism evidence="13 14">
    <name type="scientific">Streptomyces hesseae</name>
    <dbReference type="NCBI Taxonomy" id="3075519"/>
    <lineage>
        <taxon>Bacteria</taxon>
        <taxon>Bacillati</taxon>
        <taxon>Actinomycetota</taxon>
        <taxon>Actinomycetes</taxon>
        <taxon>Kitasatosporales</taxon>
        <taxon>Streptomycetaceae</taxon>
        <taxon>Streptomyces</taxon>
    </lineage>
</organism>
<comment type="catalytic activity">
    <reaction evidence="9">
        <text>malonyl-[ACP] + acetyl-CoA + H(+) = 3-oxobutanoyl-[ACP] + CO2 + CoA</text>
        <dbReference type="Rhea" id="RHEA:12080"/>
        <dbReference type="Rhea" id="RHEA-COMP:9623"/>
        <dbReference type="Rhea" id="RHEA-COMP:9625"/>
        <dbReference type="ChEBI" id="CHEBI:15378"/>
        <dbReference type="ChEBI" id="CHEBI:16526"/>
        <dbReference type="ChEBI" id="CHEBI:57287"/>
        <dbReference type="ChEBI" id="CHEBI:57288"/>
        <dbReference type="ChEBI" id="CHEBI:78449"/>
        <dbReference type="ChEBI" id="CHEBI:78450"/>
        <dbReference type="EC" id="2.3.1.180"/>
    </reaction>
</comment>
<accession>A0ABU2SFV2</accession>